<feature type="transmembrane region" description="Helical" evidence="7">
    <location>
        <begin position="64"/>
        <end position="83"/>
    </location>
</feature>
<reference evidence="11 12" key="1">
    <citation type="submission" date="2014-03" db="EMBL/GenBank/DDBJ databases">
        <title>Whole genome sequence of Novosphingobium resinovorum KF1.</title>
        <authorList>
            <person name="Gan H.M."/>
            <person name="Gan H.Y."/>
            <person name="Chew T.H."/>
            <person name="Savka M.A."/>
        </authorList>
    </citation>
    <scope>NUCLEOTIDE SEQUENCE [LARGE SCALE GENOMIC DNA]</scope>
    <source>
        <strain evidence="11 12">KF1</strain>
    </source>
</reference>
<dbReference type="EC" id="2.7.7.65" evidence="2"/>
<evidence type="ECO:0000313" key="12">
    <source>
        <dbReference type="Proteomes" id="UP000024329"/>
    </source>
</evidence>
<evidence type="ECO:0000259" key="9">
    <source>
        <dbReference type="PROSITE" id="PS50113"/>
    </source>
</evidence>
<dbReference type="InterPro" id="IPR013655">
    <property type="entry name" value="PAS_fold_3"/>
</dbReference>
<feature type="transmembrane region" description="Helical" evidence="7">
    <location>
        <begin position="40"/>
        <end position="57"/>
    </location>
</feature>
<feature type="domain" description="GGDEF" evidence="10">
    <location>
        <begin position="465"/>
        <end position="596"/>
    </location>
</feature>
<dbReference type="NCBIfam" id="TIGR00229">
    <property type="entry name" value="sensory_box"/>
    <property type="match status" value="1"/>
</dbReference>
<dbReference type="GO" id="GO:0043709">
    <property type="term" value="P:cell adhesion involved in single-species biofilm formation"/>
    <property type="evidence" value="ECO:0007669"/>
    <property type="project" value="TreeGrafter"/>
</dbReference>
<dbReference type="eggNOG" id="COG3447">
    <property type="taxonomic scope" value="Bacteria"/>
</dbReference>
<feature type="transmembrane region" description="Helical" evidence="7">
    <location>
        <begin position="122"/>
        <end position="148"/>
    </location>
</feature>
<keyword evidence="6 7" id="KW-0472">Membrane</keyword>
<dbReference type="Gene3D" id="3.30.450.20">
    <property type="entry name" value="PAS domain"/>
    <property type="match status" value="1"/>
</dbReference>
<feature type="transmembrane region" description="Helical" evidence="7">
    <location>
        <begin position="12"/>
        <end position="34"/>
    </location>
</feature>
<keyword evidence="5 7" id="KW-1133">Transmembrane helix</keyword>
<sequence>MMIHESYRRSRWYPGEVLGTALAYFACASLALVLTRFDGGIAVVWLAGAVLFARLHVTPRRRWAPVVLACTPLAICSSQLFGFKGLTGVGLPLLCIIEAVGAAWLMRRVFPRFGRFQSVAEVTAFLVVCGVMVPAVTALFAAVMTTAVRNIGFWSAWRDWYAGHALGFIVFAPPLLLFLRGDVAHWTRTAGTRVRKRTFGLLGLVLLASLATFGQSKIPLVVVPFLPMIAATFRLGRFGAVSSIVILISVGLGCSLAGIGPTALLTGGMALKLQVLQIYFASIVMLLLPLAAELYARRRIVERLHAAEALHRLVLDRMSDVVLRAGIDGTVRYASPSVERVTGYPAAELGGRPLFNLIVPDDLPMVLDTRRVVLAAPEDSAIIEYRVIQKSGAIIWVESHVRAMVDADGNISGTVSIIREVTERRHIVEDLKNKAMTDPLTGACNRRAFDDALGALVSSPPIGAEPGCLAVFDLDHFKRINDEYGHAAGDAVLVRFVAIVRAAVREGDLVARLGGEEFAVLLAGLSVEHAQLVCERIRTRLGTVGVETASGSVIAATVSVGIAPLSVDSDPERIVAAADAALYRAKRSGRNQSAAA</sequence>
<dbReference type="CDD" id="cd00130">
    <property type="entry name" value="PAS"/>
    <property type="match status" value="1"/>
</dbReference>
<dbReference type="InterPro" id="IPR029787">
    <property type="entry name" value="Nucleotide_cyclase"/>
</dbReference>
<dbReference type="PANTHER" id="PTHR45138">
    <property type="entry name" value="REGULATORY COMPONENTS OF SENSORY TRANSDUCTION SYSTEM"/>
    <property type="match status" value="1"/>
</dbReference>
<feature type="domain" description="PAC" evidence="9">
    <location>
        <begin position="381"/>
        <end position="433"/>
    </location>
</feature>
<evidence type="ECO:0000259" key="10">
    <source>
        <dbReference type="PROSITE" id="PS50887"/>
    </source>
</evidence>
<dbReference type="GO" id="GO:0052621">
    <property type="term" value="F:diguanylate cyclase activity"/>
    <property type="evidence" value="ECO:0007669"/>
    <property type="project" value="UniProtKB-EC"/>
</dbReference>
<evidence type="ECO:0000313" key="11">
    <source>
        <dbReference type="EMBL" id="EZP82770.1"/>
    </source>
</evidence>
<keyword evidence="4 7" id="KW-0812">Transmembrane</keyword>
<dbReference type="Gene3D" id="3.30.70.270">
    <property type="match status" value="1"/>
</dbReference>
<dbReference type="PROSITE" id="PS50112">
    <property type="entry name" value="PAS"/>
    <property type="match status" value="1"/>
</dbReference>
<dbReference type="PATRIC" id="fig|158500.4.peg.1736"/>
<dbReference type="GO" id="GO:1902201">
    <property type="term" value="P:negative regulation of bacterial-type flagellum-dependent cell motility"/>
    <property type="evidence" value="ECO:0007669"/>
    <property type="project" value="TreeGrafter"/>
</dbReference>
<comment type="caution">
    <text evidence="11">The sequence shown here is derived from an EMBL/GenBank/DDBJ whole genome shotgun (WGS) entry which is preliminary data.</text>
</comment>
<gene>
    <name evidence="11" type="ORF">BV97_01694</name>
</gene>
<dbReference type="SMART" id="SM00091">
    <property type="entry name" value="PAS"/>
    <property type="match status" value="1"/>
</dbReference>
<feature type="transmembrane region" description="Helical" evidence="7">
    <location>
        <begin position="276"/>
        <end position="296"/>
    </location>
</feature>
<organism evidence="11 12">
    <name type="scientific">Novosphingobium resinovorum</name>
    <dbReference type="NCBI Taxonomy" id="158500"/>
    <lineage>
        <taxon>Bacteria</taxon>
        <taxon>Pseudomonadati</taxon>
        <taxon>Pseudomonadota</taxon>
        <taxon>Alphaproteobacteria</taxon>
        <taxon>Sphingomonadales</taxon>
        <taxon>Sphingomonadaceae</taxon>
        <taxon>Novosphingobium</taxon>
    </lineage>
</organism>
<dbReference type="SUPFAM" id="SSF55073">
    <property type="entry name" value="Nucleotide cyclase"/>
    <property type="match status" value="1"/>
</dbReference>
<name>A0A031K0N2_9SPHN</name>
<dbReference type="EMBL" id="JFYZ01000005">
    <property type="protein sequence ID" value="EZP82770.1"/>
    <property type="molecule type" value="Genomic_DNA"/>
</dbReference>
<dbReference type="AlphaFoldDB" id="A0A031K0N2"/>
<evidence type="ECO:0000256" key="5">
    <source>
        <dbReference type="ARBA" id="ARBA00022989"/>
    </source>
</evidence>
<dbReference type="CDD" id="cd01949">
    <property type="entry name" value="GGDEF"/>
    <property type="match status" value="1"/>
</dbReference>
<dbReference type="PANTHER" id="PTHR45138:SF24">
    <property type="entry name" value="DIGUANYLATE CYCLASE DGCC-RELATED"/>
    <property type="match status" value="1"/>
</dbReference>
<dbReference type="InterPro" id="IPR043128">
    <property type="entry name" value="Rev_trsase/Diguanyl_cyclase"/>
</dbReference>
<protein>
    <recommendedName>
        <fullName evidence="2">diguanylate cyclase</fullName>
        <ecNumber evidence="2">2.7.7.65</ecNumber>
    </recommendedName>
</protein>
<dbReference type="FunFam" id="3.30.70.270:FF:000001">
    <property type="entry name" value="Diguanylate cyclase domain protein"/>
    <property type="match status" value="1"/>
</dbReference>
<dbReference type="PROSITE" id="PS50887">
    <property type="entry name" value="GGDEF"/>
    <property type="match status" value="1"/>
</dbReference>
<dbReference type="InterPro" id="IPR000700">
    <property type="entry name" value="PAS-assoc_C"/>
</dbReference>
<dbReference type="Proteomes" id="UP000024329">
    <property type="component" value="Unassembled WGS sequence"/>
</dbReference>
<dbReference type="InterPro" id="IPR035965">
    <property type="entry name" value="PAS-like_dom_sf"/>
</dbReference>
<evidence type="ECO:0000256" key="2">
    <source>
        <dbReference type="ARBA" id="ARBA00012528"/>
    </source>
</evidence>
<dbReference type="InterPro" id="IPR000160">
    <property type="entry name" value="GGDEF_dom"/>
</dbReference>
<dbReference type="SMART" id="SM00267">
    <property type="entry name" value="GGDEF"/>
    <property type="match status" value="1"/>
</dbReference>
<feature type="transmembrane region" description="Helical" evidence="7">
    <location>
        <begin position="89"/>
        <end position="110"/>
    </location>
</feature>
<feature type="domain" description="PAS" evidence="8">
    <location>
        <begin position="307"/>
        <end position="377"/>
    </location>
</feature>
<evidence type="ECO:0000256" key="3">
    <source>
        <dbReference type="ARBA" id="ARBA00022475"/>
    </source>
</evidence>
<dbReference type="Pfam" id="PF05231">
    <property type="entry name" value="MASE1"/>
    <property type="match status" value="1"/>
</dbReference>
<proteinExistence type="predicted"/>
<feature type="transmembrane region" description="Helical" evidence="7">
    <location>
        <begin position="199"/>
        <end position="218"/>
    </location>
</feature>
<dbReference type="InterPro" id="IPR000014">
    <property type="entry name" value="PAS"/>
</dbReference>
<dbReference type="Pfam" id="PF00990">
    <property type="entry name" value="GGDEF"/>
    <property type="match status" value="1"/>
</dbReference>
<dbReference type="InterPro" id="IPR007895">
    <property type="entry name" value="MASE1"/>
</dbReference>
<feature type="transmembrane region" description="Helical" evidence="7">
    <location>
        <begin position="238"/>
        <end position="264"/>
    </location>
</feature>
<evidence type="ECO:0000256" key="4">
    <source>
        <dbReference type="ARBA" id="ARBA00022692"/>
    </source>
</evidence>
<accession>A0A031K0N2</accession>
<evidence type="ECO:0000256" key="6">
    <source>
        <dbReference type="ARBA" id="ARBA00023136"/>
    </source>
</evidence>
<dbReference type="eggNOG" id="COG3706">
    <property type="taxonomic scope" value="Bacteria"/>
</dbReference>
<dbReference type="PROSITE" id="PS50113">
    <property type="entry name" value="PAC"/>
    <property type="match status" value="1"/>
</dbReference>
<keyword evidence="3" id="KW-1003">Cell membrane</keyword>
<evidence type="ECO:0000256" key="1">
    <source>
        <dbReference type="ARBA" id="ARBA00004651"/>
    </source>
</evidence>
<dbReference type="Pfam" id="PF08447">
    <property type="entry name" value="PAS_3"/>
    <property type="match status" value="1"/>
</dbReference>
<dbReference type="SUPFAM" id="SSF55785">
    <property type="entry name" value="PYP-like sensor domain (PAS domain)"/>
    <property type="match status" value="1"/>
</dbReference>
<dbReference type="SMART" id="SM00086">
    <property type="entry name" value="PAC"/>
    <property type="match status" value="1"/>
</dbReference>
<evidence type="ECO:0000256" key="7">
    <source>
        <dbReference type="SAM" id="Phobius"/>
    </source>
</evidence>
<comment type="subcellular location">
    <subcellularLocation>
        <location evidence="1">Cell membrane</location>
        <topology evidence="1">Multi-pass membrane protein</topology>
    </subcellularLocation>
</comment>
<dbReference type="NCBIfam" id="TIGR00254">
    <property type="entry name" value="GGDEF"/>
    <property type="match status" value="1"/>
</dbReference>
<evidence type="ECO:0000259" key="8">
    <source>
        <dbReference type="PROSITE" id="PS50112"/>
    </source>
</evidence>
<dbReference type="InterPro" id="IPR050469">
    <property type="entry name" value="Diguanylate_Cyclase"/>
</dbReference>
<feature type="transmembrane region" description="Helical" evidence="7">
    <location>
        <begin position="160"/>
        <end position="179"/>
    </location>
</feature>
<dbReference type="InterPro" id="IPR001610">
    <property type="entry name" value="PAC"/>
</dbReference>
<dbReference type="GO" id="GO:0005886">
    <property type="term" value="C:plasma membrane"/>
    <property type="evidence" value="ECO:0007669"/>
    <property type="project" value="UniProtKB-SubCell"/>
</dbReference>